<dbReference type="PANTHER" id="PTHR32194:SF0">
    <property type="entry name" value="ATP-DEPENDENT PROTEASE SUBUNIT HSLV"/>
    <property type="match status" value="1"/>
</dbReference>
<evidence type="ECO:0000256" key="3">
    <source>
        <dbReference type="ARBA" id="ARBA00022670"/>
    </source>
</evidence>
<dbReference type="EMBL" id="JARGDH010000006">
    <property type="protein sequence ID" value="KAL0265552.1"/>
    <property type="molecule type" value="Genomic_DNA"/>
</dbReference>
<proteinExistence type="inferred from homology"/>
<dbReference type="InterPro" id="IPR023333">
    <property type="entry name" value="Proteasome_suB-type"/>
</dbReference>
<comment type="similarity">
    <text evidence="9">Belongs to the peptidase T1B family.</text>
</comment>
<dbReference type="GO" id="GO:0051603">
    <property type="term" value="P:proteolysis involved in protein catabolic process"/>
    <property type="evidence" value="ECO:0007669"/>
    <property type="project" value="InterPro"/>
</dbReference>
<name>A0AAW2H770_9NEOP</name>
<evidence type="ECO:0000256" key="2">
    <source>
        <dbReference type="ARBA" id="ARBA00022490"/>
    </source>
</evidence>
<dbReference type="InterPro" id="IPR000243">
    <property type="entry name" value="Pept_T1A_subB"/>
</dbReference>
<keyword evidence="2 9" id="KW-0963">Cytoplasm</keyword>
<sequence length="193" mass="20581">MAVRCGGGVVLGADTRTSLGTYIPSNMTDKLKRLSETIYCCVSGSAADTQMITRHVVDALKSLEVIEGEAPTVRRAAVMARNIVYNNRWLLAKLIIAGYDSTGRGSIFSVDLGGTVIESEWALGGSGSAFIYGYCDANWRQDMTLEDGLQFVRSAIGHATKRDNMSGGCIRMAAIGEGGVARYFVPGDRIVAG</sequence>
<gene>
    <name evidence="10" type="ORF">PYX00_011264</name>
</gene>
<comment type="catalytic activity">
    <reaction evidence="1">
        <text>Cleavage of peptide bonds with very broad specificity.</text>
        <dbReference type="EC" id="3.4.25.1"/>
    </reaction>
</comment>
<evidence type="ECO:0000256" key="9">
    <source>
        <dbReference type="RuleBase" id="RU004203"/>
    </source>
</evidence>
<evidence type="ECO:0000256" key="6">
    <source>
        <dbReference type="ARBA" id="ARBA00022942"/>
    </source>
</evidence>
<dbReference type="GO" id="GO:0005737">
    <property type="term" value="C:cytoplasm"/>
    <property type="evidence" value="ECO:0007669"/>
    <property type="project" value="UniProtKB-SubCell"/>
</dbReference>
<comment type="subunit">
    <text evidence="8">The 26S proteasome consists of a 20S proteasome core and two 19S regulatory subunits. The 20S proteasome core is composed of 28 subunits that are arranged in four stacked rings, resulting in a barrel-shaped structure. The two end rings are each formed by seven alpha subunits, and the two central rings are each formed by seven beta subunits. The catalytic chamber with the active sites is on the inside of the barrel.</text>
</comment>
<comment type="caution">
    <text evidence="10">The sequence shown here is derived from an EMBL/GenBank/DDBJ whole genome shotgun (WGS) entry which is preliminary data.</text>
</comment>
<evidence type="ECO:0000256" key="5">
    <source>
        <dbReference type="ARBA" id="ARBA00022801"/>
    </source>
</evidence>
<accession>A0AAW2H770</accession>
<dbReference type="PANTHER" id="PTHR32194">
    <property type="entry name" value="METALLOPROTEASE TLDD"/>
    <property type="match status" value="1"/>
</dbReference>
<keyword evidence="3" id="KW-0645">Protease</keyword>
<comment type="subunit">
    <text evidence="9">Component of the proteasome complex.</text>
</comment>
<dbReference type="InterPro" id="IPR029055">
    <property type="entry name" value="Ntn_hydrolases_N"/>
</dbReference>
<comment type="function">
    <text evidence="7">Non-catalytic component of the proteasome, a multicatalytic proteinase complex which is characterized by its ability to cleave peptides with Arg, Phe, Tyr, Leu, and Glu adjacent to the leaving group at neutral or slightly basic pH. The proteasome has an ATP-dependent proteolytic activity.</text>
</comment>
<comment type="subcellular location">
    <subcellularLocation>
        <location evidence="9">Cytoplasm</location>
    </subcellularLocation>
    <subcellularLocation>
        <location evidence="9">Nucleus</location>
    </subcellularLocation>
</comment>
<dbReference type="PROSITE" id="PS51476">
    <property type="entry name" value="PROTEASOME_BETA_2"/>
    <property type="match status" value="1"/>
</dbReference>
<protein>
    <recommendedName>
        <fullName evidence="9">Proteasome subunit beta</fullName>
    </recommendedName>
</protein>
<dbReference type="PRINTS" id="PR00141">
    <property type="entry name" value="PROTEASOME"/>
</dbReference>
<dbReference type="AlphaFoldDB" id="A0AAW2H770"/>
<dbReference type="SUPFAM" id="SSF56235">
    <property type="entry name" value="N-terminal nucleophile aminohydrolases (Ntn hydrolases)"/>
    <property type="match status" value="1"/>
</dbReference>
<evidence type="ECO:0000313" key="10">
    <source>
        <dbReference type="EMBL" id="KAL0265552.1"/>
    </source>
</evidence>
<dbReference type="Pfam" id="PF00227">
    <property type="entry name" value="Proteasome"/>
    <property type="match status" value="1"/>
</dbReference>
<dbReference type="PROSITE" id="PS00854">
    <property type="entry name" value="PROTEASOME_BETA_1"/>
    <property type="match status" value="1"/>
</dbReference>
<comment type="function">
    <text evidence="9">Component of the proteasome, a multicatalytic proteinase complex which is characterized by its ability to cleave peptides with Arg, Phe, Tyr, Leu, and Glu adjacent to the leaving group at neutral or slightly basic pH. The proteasome has an ATP-dependent proteolytic activity.</text>
</comment>
<keyword evidence="4" id="KW-0888">Threonine protease</keyword>
<dbReference type="InterPro" id="IPR016050">
    <property type="entry name" value="Proteasome_bsu_CS"/>
</dbReference>
<dbReference type="GO" id="GO:0004298">
    <property type="term" value="F:threonine-type endopeptidase activity"/>
    <property type="evidence" value="ECO:0007669"/>
    <property type="project" value="UniProtKB-KW"/>
</dbReference>
<keyword evidence="5" id="KW-0378">Hydrolase</keyword>
<organism evidence="10">
    <name type="scientific">Menopon gallinae</name>
    <name type="common">poultry shaft louse</name>
    <dbReference type="NCBI Taxonomy" id="328185"/>
    <lineage>
        <taxon>Eukaryota</taxon>
        <taxon>Metazoa</taxon>
        <taxon>Ecdysozoa</taxon>
        <taxon>Arthropoda</taxon>
        <taxon>Hexapoda</taxon>
        <taxon>Insecta</taxon>
        <taxon>Pterygota</taxon>
        <taxon>Neoptera</taxon>
        <taxon>Paraneoptera</taxon>
        <taxon>Psocodea</taxon>
        <taxon>Troctomorpha</taxon>
        <taxon>Phthiraptera</taxon>
        <taxon>Amblycera</taxon>
        <taxon>Menoponidae</taxon>
        <taxon>Menopon</taxon>
    </lineage>
</organism>
<keyword evidence="9" id="KW-0539">Nucleus</keyword>
<dbReference type="InterPro" id="IPR001353">
    <property type="entry name" value="Proteasome_sua/b"/>
</dbReference>
<reference evidence="10" key="1">
    <citation type="journal article" date="2024" name="Gigascience">
        <title>Chromosome-level genome of the poultry shaft louse Menopon gallinae provides insight into the host-switching and adaptive evolution of parasitic lice.</title>
        <authorList>
            <person name="Xu Y."/>
            <person name="Ma L."/>
            <person name="Liu S."/>
            <person name="Liang Y."/>
            <person name="Liu Q."/>
            <person name="He Z."/>
            <person name="Tian L."/>
            <person name="Duan Y."/>
            <person name="Cai W."/>
            <person name="Li H."/>
            <person name="Song F."/>
        </authorList>
    </citation>
    <scope>NUCLEOTIDE SEQUENCE</scope>
    <source>
        <strain evidence="10">Cailab_2023a</strain>
    </source>
</reference>
<dbReference type="GO" id="GO:0005634">
    <property type="term" value="C:nucleus"/>
    <property type="evidence" value="ECO:0007669"/>
    <property type="project" value="UniProtKB-SubCell"/>
</dbReference>
<dbReference type="GO" id="GO:0019774">
    <property type="term" value="C:proteasome core complex, beta-subunit complex"/>
    <property type="evidence" value="ECO:0007669"/>
    <property type="project" value="UniProtKB-ARBA"/>
</dbReference>
<evidence type="ECO:0000256" key="4">
    <source>
        <dbReference type="ARBA" id="ARBA00022698"/>
    </source>
</evidence>
<evidence type="ECO:0000256" key="1">
    <source>
        <dbReference type="ARBA" id="ARBA00001198"/>
    </source>
</evidence>
<dbReference type="Gene3D" id="3.60.20.10">
    <property type="entry name" value="Glutamine Phosphoribosylpyrophosphate, subunit 1, domain 1"/>
    <property type="match status" value="1"/>
</dbReference>
<evidence type="ECO:0000256" key="8">
    <source>
        <dbReference type="ARBA" id="ARBA00026071"/>
    </source>
</evidence>
<evidence type="ECO:0000256" key="7">
    <source>
        <dbReference type="ARBA" id="ARBA00024953"/>
    </source>
</evidence>
<keyword evidence="6 9" id="KW-0647">Proteasome</keyword>